<organism evidence="1 2">
    <name type="scientific">Auriscalpium vulgare</name>
    <dbReference type="NCBI Taxonomy" id="40419"/>
    <lineage>
        <taxon>Eukaryota</taxon>
        <taxon>Fungi</taxon>
        <taxon>Dikarya</taxon>
        <taxon>Basidiomycota</taxon>
        <taxon>Agaricomycotina</taxon>
        <taxon>Agaricomycetes</taxon>
        <taxon>Russulales</taxon>
        <taxon>Auriscalpiaceae</taxon>
        <taxon>Auriscalpium</taxon>
    </lineage>
</organism>
<gene>
    <name evidence="1" type="ORF">FA95DRAFT_1573061</name>
</gene>
<reference evidence="1" key="1">
    <citation type="submission" date="2021-02" db="EMBL/GenBank/DDBJ databases">
        <authorList>
            <consortium name="DOE Joint Genome Institute"/>
            <person name="Ahrendt S."/>
            <person name="Looney B.P."/>
            <person name="Miyauchi S."/>
            <person name="Morin E."/>
            <person name="Drula E."/>
            <person name="Courty P.E."/>
            <person name="Chicoki N."/>
            <person name="Fauchery L."/>
            <person name="Kohler A."/>
            <person name="Kuo A."/>
            <person name="Labutti K."/>
            <person name="Pangilinan J."/>
            <person name="Lipzen A."/>
            <person name="Riley R."/>
            <person name="Andreopoulos W."/>
            <person name="He G."/>
            <person name="Johnson J."/>
            <person name="Barry K.W."/>
            <person name="Grigoriev I.V."/>
            <person name="Nagy L."/>
            <person name="Hibbett D."/>
            <person name="Henrissat B."/>
            <person name="Matheny P.B."/>
            <person name="Labbe J."/>
            <person name="Martin F."/>
        </authorList>
    </citation>
    <scope>NUCLEOTIDE SEQUENCE</scope>
    <source>
        <strain evidence="1">FP105234-sp</strain>
    </source>
</reference>
<evidence type="ECO:0000313" key="1">
    <source>
        <dbReference type="EMBL" id="KAI0046580.1"/>
    </source>
</evidence>
<evidence type="ECO:0000313" key="2">
    <source>
        <dbReference type="Proteomes" id="UP000814033"/>
    </source>
</evidence>
<proteinExistence type="predicted"/>
<comment type="caution">
    <text evidence="1">The sequence shown here is derived from an EMBL/GenBank/DDBJ whole genome shotgun (WGS) entry which is preliminary data.</text>
</comment>
<dbReference type="Proteomes" id="UP000814033">
    <property type="component" value="Unassembled WGS sequence"/>
</dbReference>
<name>A0ACB8RRD5_9AGAM</name>
<sequence>MSTDTASARNPNDDVKHTPPIPINVPAARRRSMSVSSTDSSPSSPPALQTPITPYTPGFAPSTSPSSSPLLSYFMSTSPTKQNATFPYRRPSGFGAPPVFEDEELQDPNEPPSTVHARRASTAWAGNPRVAQQQAASPPVASPVAEAQRERGVGVLRRLSLSGGFNRPFLPGLAARTTSPPRPSTPPPSAVTPTAPTMPQAQIAPRADGSPKTRVRRAATLNSRSAEAKHRRAPSPMGERILKGHFDGFN</sequence>
<keyword evidence="2" id="KW-1185">Reference proteome</keyword>
<reference evidence="1" key="2">
    <citation type="journal article" date="2022" name="New Phytol.">
        <title>Evolutionary transition to the ectomycorrhizal habit in the genomes of a hyperdiverse lineage of mushroom-forming fungi.</title>
        <authorList>
            <person name="Looney B."/>
            <person name="Miyauchi S."/>
            <person name="Morin E."/>
            <person name="Drula E."/>
            <person name="Courty P.E."/>
            <person name="Kohler A."/>
            <person name="Kuo A."/>
            <person name="LaButti K."/>
            <person name="Pangilinan J."/>
            <person name="Lipzen A."/>
            <person name="Riley R."/>
            <person name="Andreopoulos W."/>
            <person name="He G."/>
            <person name="Johnson J."/>
            <person name="Nolan M."/>
            <person name="Tritt A."/>
            <person name="Barry K.W."/>
            <person name="Grigoriev I.V."/>
            <person name="Nagy L.G."/>
            <person name="Hibbett D."/>
            <person name="Henrissat B."/>
            <person name="Matheny P.B."/>
            <person name="Labbe J."/>
            <person name="Martin F.M."/>
        </authorList>
    </citation>
    <scope>NUCLEOTIDE SEQUENCE</scope>
    <source>
        <strain evidence="1">FP105234-sp</strain>
    </source>
</reference>
<dbReference type="EMBL" id="MU275922">
    <property type="protein sequence ID" value="KAI0046580.1"/>
    <property type="molecule type" value="Genomic_DNA"/>
</dbReference>
<accession>A0ACB8RRD5</accession>
<protein>
    <submittedName>
        <fullName evidence="1">Uncharacterized protein</fullName>
    </submittedName>
</protein>